<dbReference type="Pfam" id="PF00755">
    <property type="entry name" value="Carn_acyltransf"/>
    <property type="match status" value="1"/>
</dbReference>
<dbReference type="GO" id="GO:0009437">
    <property type="term" value="P:carnitine metabolic process"/>
    <property type="evidence" value="ECO:0007669"/>
    <property type="project" value="TreeGrafter"/>
</dbReference>
<dbReference type="AlphaFoldDB" id="A0A1I7S9A0"/>
<reference evidence="6" key="2">
    <citation type="submission" date="2020-09" db="EMBL/GenBank/DDBJ databases">
        <authorList>
            <person name="Kikuchi T."/>
        </authorList>
    </citation>
    <scope>NUCLEOTIDE SEQUENCE</scope>
    <source>
        <strain evidence="6">Ka4C1</strain>
    </source>
</reference>
<dbReference type="InterPro" id="IPR039551">
    <property type="entry name" value="Cho/carn_acyl_trans"/>
</dbReference>
<keyword evidence="3" id="KW-0012">Acyltransferase</keyword>
<dbReference type="GO" id="GO:0006631">
    <property type="term" value="P:fatty acid metabolic process"/>
    <property type="evidence" value="ECO:0007669"/>
    <property type="project" value="TreeGrafter"/>
</dbReference>
<dbReference type="EMBL" id="CAJFCV020000002">
    <property type="protein sequence ID" value="CAG9100469.1"/>
    <property type="molecule type" value="Genomic_DNA"/>
</dbReference>
<evidence type="ECO:0000256" key="3">
    <source>
        <dbReference type="ARBA" id="ARBA00023315"/>
    </source>
</evidence>
<dbReference type="SUPFAM" id="SSF52777">
    <property type="entry name" value="CoA-dependent acyltransferases"/>
    <property type="match status" value="2"/>
</dbReference>
<keyword evidence="2" id="KW-0808">Transferase</keyword>
<evidence type="ECO:0000256" key="2">
    <source>
        <dbReference type="ARBA" id="ARBA00022679"/>
    </source>
</evidence>
<dbReference type="InterPro" id="IPR042231">
    <property type="entry name" value="Cho/carn_acyl_trans_2"/>
</dbReference>
<gene>
    <name evidence="6" type="ORF">BXYJ_LOCUS4870</name>
</gene>
<evidence type="ECO:0000313" key="6">
    <source>
        <dbReference type="EMBL" id="CAD5217108.1"/>
    </source>
</evidence>
<evidence type="ECO:0000256" key="1">
    <source>
        <dbReference type="ARBA" id="ARBA00005232"/>
    </source>
</evidence>
<name>A0A1I7S9A0_BURXY</name>
<organism evidence="7 9">
    <name type="scientific">Bursaphelenchus xylophilus</name>
    <name type="common">Pinewood nematode worm</name>
    <name type="synonym">Aphelenchoides xylophilus</name>
    <dbReference type="NCBI Taxonomy" id="6326"/>
    <lineage>
        <taxon>Eukaryota</taxon>
        <taxon>Metazoa</taxon>
        <taxon>Ecdysozoa</taxon>
        <taxon>Nematoda</taxon>
        <taxon>Chromadorea</taxon>
        <taxon>Rhabditida</taxon>
        <taxon>Tylenchina</taxon>
        <taxon>Tylenchomorpha</taxon>
        <taxon>Aphelenchoidea</taxon>
        <taxon>Aphelenchoididae</taxon>
        <taxon>Bursaphelenchus</taxon>
    </lineage>
</organism>
<sequence length="730" mass="83944">MGKNTKRSPPFDMAPKFPSELEQRLTNVKNSIFRIVYPIPPWLCSTIFVSSLAHQLIKTQPASLFSLDTLHSLYISTVSTLAPVVLAKLYLYGFVFRYKAWLFENPKKPSLFTKIWGFSFHLLKKLNPPKLNTCNHLLPKQPVPELRNTVNGYLESIKPIVDKSEYDEIKAKADYFLAKEGPHLQNYANFLSWTRRNYISEFWEKYVYLANREPLSINSSVGYGDGQRPKKCSMARRGAHHLHLLILNVIAIHKEQIRPTADGLCYTEWHNRIFTYNRVPGKHVDRFLDHGLTRHVIILYNGCMYKVDVFDPKTNKVYTVAELEAIFEDIIARNDVPSEVESKVTSLTHDYRDKWAENRERFFLKDPANYECLRDAETALLSMTLDPTEYGDVDDDPDATSEYMKVMTCGKGNDRWMDKPFNYHVTGCGRLGGTLEHAVCDGAEYRTVCENILHCEGEYLFKDDAKFPEYKKHTIKYAERMKVKELPGMLEEVNRCYDMTVERTKDMDLASILFRDFGKEQIKKLKCSPDGFMQMAIQLAYYRAHQKFVPTYEAASSHFFDYSRTETLRTVGTESCDFVEAVINNEDICERKKKLVAACEAHTMKNKRIMVGKGVDRHLFVLYVLSKYKGMTSDFLETYIGQKWTLSTTQPPNVTGLCREDTVPVESWMGGAFGAVDKNGYGIVYKFLGSHSIGLHVSSYHSSPSTDSKMMRTLILDALKEMVGYFGESQ</sequence>
<evidence type="ECO:0000259" key="5">
    <source>
        <dbReference type="Pfam" id="PF00755"/>
    </source>
</evidence>
<evidence type="ECO:0000313" key="7">
    <source>
        <dbReference type="Proteomes" id="UP000095284"/>
    </source>
</evidence>
<evidence type="ECO:0000313" key="9">
    <source>
        <dbReference type="WBParaSite" id="BXY_0959600.1"/>
    </source>
</evidence>
<dbReference type="PANTHER" id="PTHR22589">
    <property type="entry name" value="CARNITINE O-ACYLTRANSFERASE"/>
    <property type="match status" value="1"/>
</dbReference>
<reference evidence="9" key="1">
    <citation type="submission" date="2016-11" db="UniProtKB">
        <authorList>
            <consortium name="WormBaseParasite"/>
        </authorList>
    </citation>
    <scope>IDENTIFICATION</scope>
</reference>
<comment type="similarity">
    <text evidence="1">Belongs to the carnitine/choline acetyltransferase family.</text>
</comment>
<feature type="active site" description="Proton acceptor" evidence="4">
    <location>
        <position position="437"/>
    </location>
</feature>
<protein>
    <submittedName>
        <fullName evidence="6">(pine wood nematode) hypothetical protein</fullName>
    </submittedName>
    <submittedName>
        <fullName evidence="9">Carn_acyltransf domain-containing protein</fullName>
    </submittedName>
</protein>
<evidence type="ECO:0000313" key="8">
    <source>
        <dbReference type="Proteomes" id="UP000659654"/>
    </source>
</evidence>
<dbReference type="Proteomes" id="UP000095284">
    <property type="component" value="Unplaced"/>
</dbReference>
<dbReference type="PANTHER" id="PTHR22589:SF99">
    <property type="entry name" value="CHOLINE_CARNITINE ACYLTRANSFERASE DOMAIN-CONTAINING PROTEIN"/>
    <property type="match status" value="1"/>
</dbReference>
<dbReference type="SMR" id="A0A1I7S9A0"/>
<evidence type="ECO:0000256" key="4">
    <source>
        <dbReference type="PIRSR" id="PIRSR600542-1"/>
    </source>
</evidence>
<dbReference type="GO" id="GO:0005739">
    <property type="term" value="C:mitochondrion"/>
    <property type="evidence" value="ECO:0007669"/>
    <property type="project" value="TreeGrafter"/>
</dbReference>
<dbReference type="Gene3D" id="3.30.559.70">
    <property type="entry name" value="Choline/Carnitine o-acyltransferase, domain 2"/>
    <property type="match status" value="1"/>
</dbReference>
<dbReference type="InterPro" id="IPR023213">
    <property type="entry name" value="CAT-like_dom_sf"/>
</dbReference>
<dbReference type="Gene3D" id="3.30.559.10">
    <property type="entry name" value="Chloramphenicol acetyltransferase-like domain"/>
    <property type="match status" value="1"/>
</dbReference>
<dbReference type="OrthoDB" id="240216at2759"/>
<dbReference type="Proteomes" id="UP000582659">
    <property type="component" value="Unassembled WGS sequence"/>
</dbReference>
<dbReference type="WBParaSite" id="BXY_0959600.1">
    <property type="protein sequence ID" value="BXY_0959600.1"/>
    <property type="gene ID" value="BXY_0959600"/>
</dbReference>
<dbReference type="eggNOG" id="KOG3716">
    <property type="taxonomic scope" value="Eukaryota"/>
</dbReference>
<dbReference type="PROSITE" id="PS00439">
    <property type="entry name" value="ACYLTRANSF_C_1"/>
    <property type="match status" value="1"/>
</dbReference>
<dbReference type="GO" id="GO:0004095">
    <property type="term" value="F:carnitine O-palmitoyltransferase activity"/>
    <property type="evidence" value="ECO:0007669"/>
    <property type="project" value="TreeGrafter"/>
</dbReference>
<dbReference type="InterPro" id="IPR000542">
    <property type="entry name" value="Carn_acyl_trans"/>
</dbReference>
<dbReference type="Proteomes" id="UP000659654">
    <property type="component" value="Unassembled WGS sequence"/>
</dbReference>
<proteinExistence type="inferred from homology"/>
<accession>A0A1I7S9A0</accession>
<dbReference type="EMBL" id="CAJFDI010000002">
    <property type="protein sequence ID" value="CAD5217108.1"/>
    <property type="molecule type" value="Genomic_DNA"/>
</dbReference>
<keyword evidence="8" id="KW-1185">Reference proteome</keyword>
<feature type="domain" description="Choline/carnitine acyltransferase" evidence="5">
    <location>
        <begin position="142"/>
        <end position="714"/>
    </location>
</feature>